<reference evidence="1 2" key="1">
    <citation type="journal article" date="2016" name="Mol. Biol. Evol.">
        <title>Comparative Genomics of Early-Diverging Mushroom-Forming Fungi Provides Insights into the Origins of Lignocellulose Decay Capabilities.</title>
        <authorList>
            <person name="Nagy L.G."/>
            <person name="Riley R."/>
            <person name="Tritt A."/>
            <person name="Adam C."/>
            <person name="Daum C."/>
            <person name="Floudas D."/>
            <person name="Sun H."/>
            <person name="Yadav J.S."/>
            <person name="Pangilinan J."/>
            <person name="Larsson K.H."/>
            <person name="Matsuura K."/>
            <person name="Barry K."/>
            <person name="Labutti K."/>
            <person name="Kuo R."/>
            <person name="Ohm R.A."/>
            <person name="Bhattacharya S.S."/>
            <person name="Shirouzu T."/>
            <person name="Yoshinaga Y."/>
            <person name="Martin F.M."/>
            <person name="Grigoriev I.V."/>
            <person name="Hibbett D.S."/>
        </authorList>
    </citation>
    <scope>NUCLEOTIDE SEQUENCE [LARGE SCALE GENOMIC DNA]</scope>
    <source>
        <strain evidence="1 2">HHB12029</strain>
    </source>
</reference>
<dbReference type="EMBL" id="KV425887">
    <property type="protein sequence ID" value="KZW02726.1"/>
    <property type="molecule type" value="Genomic_DNA"/>
</dbReference>
<dbReference type="AlphaFoldDB" id="A0A165PVN1"/>
<dbReference type="Proteomes" id="UP000077266">
    <property type="component" value="Unassembled WGS sequence"/>
</dbReference>
<sequence>MQRVCPTLSLLIHTSSSSSPRVGQIVGGCASRGFPQTLRSDFLAALQKLRRLATHTIKCLKQDPPSMAATYKTSSLLVSVALPARLTMTLQREPLANTCAMRNFVPFPPLQTSSNKGAPCARLCTLYSTIVASGVLPIPSVAYHLSTTAKAVLPLSFDFRVAITRGVTLGHWGYRGVLYFGNAVHHPLSTWRTVHLDLGSITMERISWRFHNSRVAGWLASSGSR</sequence>
<evidence type="ECO:0000313" key="2">
    <source>
        <dbReference type="Proteomes" id="UP000077266"/>
    </source>
</evidence>
<keyword evidence="2" id="KW-1185">Reference proteome</keyword>
<protein>
    <submittedName>
        <fullName evidence="1">Uncharacterized protein</fullName>
    </submittedName>
</protein>
<organism evidence="1 2">
    <name type="scientific">Exidia glandulosa HHB12029</name>
    <dbReference type="NCBI Taxonomy" id="1314781"/>
    <lineage>
        <taxon>Eukaryota</taxon>
        <taxon>Fungi</taxon>
        <taxon>Dikarya</taxon>
        <taxon>Basidiomycota</taxon>
        <taxon>Agaricomycotina</taxon>
        <taxon>Agaricomycetes</taxon>
        <taxon>Auriculariales</taxon>
        <taxon>Exidiaceae</taxon>
        <taxon>Exidia</taxon>
    </lineage>
</organism>
<accession>A0A165PVN1</accession>
<gene>
    <name evidence="1" type="ORF">EXIGLDRAFT_732965</name>
</gene>
<evidence type="ECO:0000313" key="1">
    <source>
        <dbReference type="EMBL" id="KZW02726.1"/>
    </source>
</evidence>
<dbReference type="InParanoid" id="A0A165PVN1"/>
<name>A0A165PVN1_EXIGL</name>
<proteinExistence type="predicted"/>